<evidence type="ECO:0000313" key="7">
    <source>
        <dbReference type="EnsemblPlants" id="OB04G26550.1"/>
    </source>
</evidence>
<dbReference type="Gene3D" id="2.30.30.50">
    <property type="match status" value="1"/>
</dbReference>
<dbReference type="Gramene" id="OB04G26550.1">
    <property type="protein sequence ID" value="OB04G26550.1"/>
    <property type="gene ID" value="OB04G26550"/>
</dbReference>
<dbReference type="InterPro" id="IPR044166">
    <property type="entry name" value="FTRV"/>
</dbReference>
<keyword evidence="8" id="KW-1185">Reference proteome</keyword>
<name>J3LZT0_ORYBR</name>
<protein>
    <recommendedName>
        <fullName evidence="6">Ferredoxin thioredoxin reductase alpha chain domain-containing protein</fullName>
    </recommendedName>
</protein>
<dbReference type="GO" id="GO:0015979">
    <property type="term" value="P:photosynthesis"/>
    <property type="evidence" value="ECO:0007669"/>
    <property type="project" value="InterPro"/>
</dbReference>
<feature type="region of interest" description="Disordered" evidence="5">
    <location>
        <begin position="1"/>
        <end position="26"/>
    </location>
</feature>
<dbReference type="HOGENOM" id="CLU_115599_0_0_1"/>
<evidence type="ECO:0000259" key="6">
    <source>
        <dbReference type="Pfam" id="PF02941"/>
    </source>
</evidence>
<dbReference type="InterPro" id="IPR004207">
    <property type="entry name" value="Fd_thioredoxin_Rdtase_alpha"/>
</dbReference>
<evidence type="ECO:0000256" key="1">
    <source>
        <dbReference type="ARBA" id="ARBA00023002"/>
    </source>
</evidence>
<evidence type="ECO:0000313" key="8">
    <source>
        <dbReference type="Proteomes" id="UP000006038"/>
    </source>
</evidence>
<keyword evidence="1" id="KW-0560">Oxidoreductase</keyword>
<dbReference type="STRING" id="4533.J3LZT0"/>
<reference evidence="7" key="2">
    <citation type="submission" date="2013-04" db="UniProtKB">
        <authorList>
            <consortium name="EnsemblPlants"/>
        </authorList>
    </citation>
    <scope>IDENTIFICATION</scope>
</reference>
<dbReference type="SUPFAM" id="SSF50090">
    <property type="entry name" value="Electron transport accessory proteins"/>
    <property type="match status" value="1"/>
</dbReference>
<dbReference type="PANTHER" id="PTHR46937:SF4">
    <property type="entry name" value="FERREDOXIN-THIOREDOXIN REDUCTASE SUBUNIT A1, CHLOROPLASTIC"/>
    <property type="match status" value="1"/>
</dbReference>
<comment type="function">
    <text evidence="3">Variable subunit of the ferredoxin-thioredoxin reductase (FTR), which catalyzes the two-electron reduction of thioredoxins by the electrons provided by reduced ferredoxin.</text>
</comment>
<dbReference type="Pfam" id="PF02941">
    <property type="entry name" value="FeThRed_A"/>
    <property type="match status" value="1"/>
</dbReference>
<feature type="region of interest" description="Disordered" evidence="5">
    <location>
        <begin position="67"/>
        <end position="96"/>
    </location>
</feature>
<dbReference type="GO" id="GO:0016491">
    <property type="term" value="F:oxidoreductase activity"/>
    <property type="evidence" value="ECO:0007669"/>
    <property type="project" value="UniProtKB-KW"/>
</dbReference>
<reference evidence="7" key="1">
    <citation type="journal article" date="2013" name="Nat. Commun.">
        <title>Whole-genome sequencing of Oryza brachyantha reveals mechanisms underlying Oryza genome evolution.</title>
        <authorList>
            <person name="Chen J."/>
            <person name="Huang Q."/>
            <person name="Gao D."/>
            <person name="Wang J."/>
            <person name="Lang Y."/>
            <person name="Liu T."/>
            <person name="Li B."/>
            <person name="Bai Z."/>
            <person name="Luis Goicoechea J."/>
            <person name="Liang C."/>
            <person name="Chen C."/>
            <person name="Zhang W."/>
            <person name="Sun S."/>
            <person name="Liao Y."/>
            <person name="Zhang X."/>
            <person name="Yang L."/>
            <person name="Song C."/>
            <person name="Wang M."/>
            <person name="Shi J."/>
            <person name="Liu G."/>
            <person name="Liu J."/>
            <person name="Zhou H."/>
            <person name="Zhou W."/>
            <person name="Yu Q."/>
            <person name="An N."/>
            <person name="Chen Y."/>
            <person name="Cai Q."/>
            <person name="Wang B."/>
            <person name="Liu B."/>
            <person name="Min J."/>
            <person name="Huang Y."/>
            <person name="Wu H."/>
            <person name="Li Z."/>
            <person name="Zhang Y."/>
            <person name="Yin Y."/>
            <person name="Song W."/>
            <person name="Jiang J."/>
            <person name="Jackson S.A."/>
            <person name="Wing R.A."/>
            <person name="Wang J."/>
            <person name="Chen M."/>
        </authorList>
    </citation>
    <scope>NUCLEOTIDE SEQUENCE [LARGE SCALE GENOMIC DNA]</scope>
    <source>
        <strain evidence="7">cv. IRGC 101232</strain>
    </source>
</reference>
<comment type="similarity">
    <text evidence="4">Belongs to the ferredoxin thioredoxin reductase alpha subunit family.</text>
</comment>
<dbReference type="eggNOG" id="KOG2672">
    <property type="taxonomic scope" value="Eukaryota"/>
</dbReference>
<dbReference type="Proteomes" id="UP000006038">
    <property type="component" value="Chromosome 4"/>
</dbReference>
<dbReference type="InterPro" id="IPR008990">
    <property type="entry name" value="Elect_transpt_acc-like_dom_sf"/>
</dbReference>
<feature type="compositionally biased region" description="Polar residues" evidence="5">
    <location>
        <begin position="17"/>
        <end position="26"/>
    </location>
</feature>
<dbReference type="EnsemblPlants" id="OB04G26550.1">
    <property type="protein sequence ID" value="OB04G26550.1"/>
    <property type="gene ID" value="OB04G26550"/>
</dbReference>
<organism evidence="7">
    <name type="scientific">Oryza brachyantha</name>
    <name type="common">malo sina</name>
    <dbReference type="NCBI Taxonomy" id="4533"/>
    <lineage>
        <taxon>Eukaryota</taxon>
        <taxon>Viridiplantae</taxon>
        <taxon>Streptophyta</taxon>
        <taxon>Embryophyta</taxon>
        <taxon>Tracheophyta</taxon>
        <taxon>Spermatophyta</taxon>
        <taxon>Magnoliopsida</taxon>
        <taxon>Liliopsida</taxon>
        <taxon>Poales</taxon>
        <taxon>Poaceae</taxon>
        <taxon>BOP clade</taxon>
        <taxon>Oryzoideae</taxon>
        <taxon>Oryzeae</taxon>
        <taxon>Oryzinae</taxon>
        <taxon>Oryza</taxon>
    </lineage>
</organism>
<proteinExistence type="inferred from homology"/>
<comment type="subunit">
    <text evidence="2">Heterodimer of subunit A (variable subunit) and subunit B (catalytic subunit). Heterodimeric FTR forms a complex with ferredoxin and thioredoxin.</text>
</comment>
<feature type="domain" description="Ferredoxin thioredoxin reductase alpha chain" evidence="6">
    <location>
        <begin position="122"/>
        <end position="195"/>
    </location>
</feature>
<dbReference type="PANTHER" id="PTHR46937">
    <property type="entry name" value="FERREDOXIN-THIOREDOXIN REDUCTASE, VARIABLE CHAIN"/>
    <property type="match status" value="1"/>
</dbReference>
<evidence type="ECO:0000256" key="2">
    <source>
        <dbReference type="ARBA" id="ARBA00026011"/>
    </source>
</evidence>
<evidence type="ECO:0000256" key="4">
    <source>
        <dbReference type="ARBA" id="ARBA00034490"/>
    </source>
</evidence>
<evidence type="ECO:0000256" key="3">
    <source>
        <dbReference type="ARBA" id="ARBA00034474"/>
    </source>
</evidence>
<dbReference type="AlphaFoldDB" id="J3LZT0"/>
<sequence length="202" mass="22189">MTLGMVAGQCRHPPRQSPSTPNLQRPRQLLSSRAHHLLDAIPHTATNRADGTRVRVMAPVRVHHVSKAPDLDQHLLPPPTPQPPPPNNQGRSLGTARQVVAADVSSSPSDVAAEEAAAAPQIGKRVRVMAPVRVHHVSKAPDLDLRGMEGVVKQYVGVWKGKRITANLPFKVEFELRVDGQDKPVRFFAHLREDEFELVGDE</sequence>
<feature type="compositionally biased region" description="Pro residues" evidence="5">
    <location>
        <begin position="76"/>
        <end position="87"/>
    </location>
</feature>
<evidence type="ECO:0000256" key="5">
    <source>
        <dbReference type="SAM" id="MobiDB-lite"/>
    </source>
</evidence>
<accession>J3LZT0</accession>